<sequence length="107" mass="12849">MVLTCKYANKYCPNERALKRDGTLHTLCEVHRQRTNSTQRQYWDKRAKHARMERRQRALERQLEPPTCILDMLLYDDDDESFEPIRDPTEYRAWSNSECIMLGTLLL</sequence>
<name>A0A485K2J3_9STRA</name>
<reference evidence="3 5" key="1">
    <citation type="submission" date="2019-03" db="EMBL/GenBank/DDBJ databases">
        <authorList>
            <person name="Gaulin E."/>
            <person name="Dumas B."/>
        </authorList>
    </citation>
    <scope>NUCLEOTIDE SEQUENCE [LARGE SCALE GENOMIC DNA]</scope>
    <source>
        <strain evidence="3">CBS 568.67</strain>
    </source>
</reference>
<protein>
    <submittedName>
        <fullName evidence="3">Aste57867_332 protein</fullName>
    </submittedName>
    <submittedName>
        <fullName evidence="4">Aste57867_5935 protein</fullName>
    </submittedName>
</protein>
<evidence type="ECO:0000313" key="5">
    <source>
        <dbReference type="Proteomes" id="UP000332933"/>
    </source>
</evidence>
<evidence type="ECO:0000313" key="3">
    <source>
        <dbReference type="EMBL" id="VFT77558.1"/>
    </source>
</evidence>
<dbReference type="EMBL" id="VJMH01002270">
    <property type="protein sequence ID" value="KAF0709407.1"/>
    <property type="molecule type" value="Genomic_DNA"/>
</dbReference>
<evidence type="ECO:0000313" key="2">
    <source>
        <dbReference type="EMBL" id="KAF0720402.1"/>
    </source>
</evidence>
<dbReference type="AlphaFoldDB" id="A0A485K2J3"/>
<evidence type="ECO:0000313" key="1">
    <source>
        <dbReference type="EMBL" id="KAF0709407.1"/>
    </source>
</evidence>
<evidence type="ECO:0000313" key="4">
    <source>
        <dbReference type="EMBL" id="VFT82956.1"/>
    </source>
</evidence>
<reference evidence="1" key="2">
    <citation type="submission" date="2019-06" db="EMBL/GenBank/DDBJ databases">
        <title>Genomics analysis of Aphanomyces spp. identifies a new class of oomycete effector associated with host adaptation.</title>
        <authorList>
            <person name="Gaulin E."/>
        </authorList>
    </citation>
    <scope>NUCLEOTIDE SEQUENCE</scope>
    <source>
        <strain evidence="1">CBS 578.67</strain>
    </source>
</reference>
<dbReference type="EMBL" id="CAADRA010000015">
    <property type="protein sequence ID" value="VFT77558.1"/>
    <property type="molecule type" value="Genomic_DNA"/>
</dbReference>
<keyword evidence="5" id="KW-1185">Reference proteome</keyword>
<accession>A0A485K2J3</accession>
<gene>
    <name evidence="3" type="primary">Aste57867_332</name>
    <name evidence="4" type="synonym">Aste57867_5935</name>
    <name evidence="2" type="ORF">As57867_000332</name>
    <name evidence="1" type="ORF">As57867_005921</name>
    <name evidence="3" type="ORF">ASTE57867_332</name>
    <name evidence="4" type="ORF">ASTE57867_5935</name>
</gene>
<dbReference type="EMBL" id="CAADRA010002272">
    <property type="protein sequence ID" value="VFT82956.1"/>
    <property type="molecule type" value="Genomic_DNA"/>
</dbReference>
<organism evidence="3 5">
    <name type="scientific">Aphanomyces stellatus</name>
    <dbReference type="NCBI Taxonomy" id="120398"/>
    <lineage>
        <taxon>Eukaryota</taxon>
        <taxon>Sar</taxon>
        <taxon>Stramenopiles</taxon>
        <taxon>Oomycota</taxon>
        <taxon>Saprolegniomycetes</taxon>
        <taxon>Saprolegniales</taxon>
        <taxon>Verrucalvaceae</taxon>
        <taxon>Aphanomyces</taxon>
    </lineage>
</organism>
<proteinExistence type="predicted"/>
<dbReference type="Proteomes" id="UP000332933">
    <property type="component" value="Unassembled WGS sequence"/>
</dbReference>
<dbReference type="OrthoDB" id="79163at2759"/>
<dbReference type="EMBL" id="VJMH01000015">
    <property type="protein sequence ID" value="KAF0720402.1"/>
    <property type="molecule type" value="Genomic_DNA"/>
</dbReference>